<dbReference type="EMBL" id="GBXM01099182">
    <property type="protein sequence ID" value="JAH09395.1"/>
    <property type="molecule type" value="Transcribed_RNA"/>
</dbReference>
<evidence type="ECO:0000313" key="1">
    <source>
        <dbReference type="EMBL" id="JAH09395.1"/>
    </source>
</evidence>
<accession>A0A0E9PZA2</accession>
<organism evidence="1">
    <name type="scientific">Anguilla anguilla</name>
    <name type="common">European freshwater eel</name>
    <name type="synonym">Muraena anguilla</name>
    <dbReference type="NCBI Taxonomy" id="7936"/>
    <lineage>
        <taxon>Eukaryota</taxon>
        <taxon>Metazoa</taxon>
        <taxon>Chordata</taxon>
        <taxon>Craniata</taxon>
        <taxon>Vertebrata</taxon>
        <taxon>Euteleostomi</taxon>
        <taxon>Actinopterygii</taxon>
        <taxon>Neopterygii</taxon>
        <taxon>Teleostei</taxon>
        <taxon>Anguilliformes</taxon>
        <taxon>Anguillidae</taxon>
        <taxon>Anguilla</taxon>
    </lineage>
</organism>
<dbReference type="AlphaFoldDB" id="A0A0E9PZA2"/>
<reference evidence="1" key="2">
    <citation type="journal article" date="2015" name="Fish Shellfish Immunol.">
        <title>Early steps in the European eel (Anguilla anguilla)-Vibrio vulnificus interaction in the gills: Role of the RtxA13 toxin.</title>
        <authorList>
            <person name="Callol A."/>
            <person name="Pajuelo D."/>
            <person name="Ebbesson L."/>
            <person name="Teles M."/>
            <person name="MacKenzie S."/>
            <person name="Amaro C."/>
        </authorList>
    </citation>
    <scope>NUCLEOTIDE SEQUENCE</scope>
</reference>
<name>A0A0E9PZA2_ANGAN</name>
<protein>
    <submittedName>
        <fullName evidence="1">Uncharacterized protein</fullName>
    </submittedName>
</protein>
<proteinExistence type="predicted"/>
<reference evidence="1" key="1">
    <citation type="submission" date="2014-11" db="EMBL/GenBank/DDBJ databases">
        <authorList>
            <person name="Amaro Gonzalez C."/>
        </authorList>
    </citation>
    <scope>NUCLEOTIDE SEQUENCE</scope>
</reference>
<sequence length="48" mass="5401">MAVTNQEMTPLNINLFETNSLTIMLFSPCPTCCGVPTCIPRQLRFLIK</sequence>